<evidence type="ECO:0000256" key="1">
    <source>
        <dbReference type="ARBA" id="ARBA00004496"/>
    </source>
</evidence>
<proteinExistence type="predicted"/>
<dbReference type="PANTHER" id="PTHR36438">
    <property type="entry name" value="IRON-SULFUR CLUSTER REPAIR PROTEIN YTFE"/>
    <property type="match status" value="1"/>
</dbReference>
<keyword evidence="7" id="KW-1185">Reference proteome</keyword>
<dbReference type="InterPro" id="IPR012312">
    <property type="entry name" value="Hemerythrin-like"/>
</dbReference>
<evidence type="ECO:0000313" key="6">
    <source>
        <dbReference type="EMBL" id="MFC0263162.1"/>
    </source>
</evidence>
<protein>
    <submittedName>
        <fullName evidence="6">Iron-sulfur cluster repair di-iron protein</fullName>
    </submittedName>
</protein>
<dbReference type="PANTHER" id="PTHR36438:SF1">
    <property type="entry name" value="IRON-SULFUR CLUSTER REPAIR PROTEIN YTFE"/>
    <property type="match status" value="1"/>
</dbReference>
<dbReference type="EMBL" id="JBHLWI010000029">
    <property type="protein sequence ID" value="MFC0263162.1"/>
    <property type="molecule type" value="Genomic_DNA"/>
</dbReference>
<dbReference type="InterPro" id="IPR038062">
    <property type="entry name" value="ScdA-like_N_sf"/>
</dbReference>
<name>A0ABV6FTN9_9BACT</name>
<dbReference type="InterPro" id="IPR019903">
    <property type="entry name" value="RIC_family"/>
</dbReference>
<dbReference type="RefSeq" id="WP_382387631.1">
    <property type="nucleotide sequence ID" value="NZ_JBHLWI010000029.1"/>
</dbReference>
<evidence type="ECO:0000259" key="5">
    <source>
        <dbReference type="Pfam" id="PF01814"/>
    </source>
</evidence>
<dbReference type="Pfam" id="PF04405">
    <property type="entry name" value="ScdA_N"/>
    <property type="match status" value="1"/>
</dbReference>
<dbReference type="Gene3D" id="1.20.120.520">
    <property type="entry name" value="nmb1532 protein domain like"/>
    <property type="match status" value="1"/>
</dbReference>
<dbReference type="NCBIfam" id="TIGR03652">
    <property type="entry name" value="FeS_repair_RIC"/>
    <property type="match status" value="1"/>
</dbReference>
<keyword evidence="2" id="KW-0963">Cytoplasm</keyword>
<organism evidence="6 7">
    <name type="scientific">Fontibacter flavus</name>
    <dbReference type="NCBI Taxonomy" id="654838"/>
    <lineage>
        <taxon>Bacteria</taxon>
        <taxon>Pseudomonadati</taxon>
        <taxon>Bacteroidota</taxon>
        <taxon>Cytophagia</taxon>
        <taxon>Cytophagales</taxon>
        <taxon>Cyclobacteriaceae</taxon>
        <taxon>Fontibacter</taxon>
    </lineage>
</organism>
<feature type="domain" description="Hemerythrin-like" evidence="5">
    <location>
        <begin position="84"/>
        <end position="232"/>
    </location>
</feature>
<dbReference type="Gene3D" id="1.10.3910.10">
    <property type="entry name" value="SP0561-like"/>
    <property type="match status" value="1"/>
</dbReference>
<accession>A0ABV6FTN9</accession>
<sequence>MNISEKSIIGELVSQNYKAASVFKSYGVDFCCNGNRTIGEACKAKGISSENMLNQLSSVLKEKDSALPAFDAWPMDLLVDYIEKKHHRYVDAKITEIKPFLHKVVKVHGGEHPELVEIEKLFLESAGDLTAHMKKEELILFPFIKKMVVAKIAGDQPNQPHFGTVENPVAMMKEEHNQEGERFRKIAELSNNYTVPADACNTYMVTFGMLKEFEEDLHMHIHLENNILFPQAIALEKELRYGEAFAN</sequence>
<evidence type="ECO:0000256" key="4">
    <source>
        <dbReference type="ARBA" id="ARBA00023004"/>
    </source>
</evidence>
<dbReference type="Proteomes" id="UP001589797">
    <property type="component" value="Unassembled WGS sequence"/>
</dbReference>
<comment type="caution">
    <text evidence="6">The sequence shown here is derived from an EMBL/GenBank/DDBJ whole genome shotgun (WGS) entry which is preliminary data.</text>
</comment>
<evidence type="ECO:0000313" key="7">
    <source>
        <dbReference type="Proteomes" id="UP001589797"/>
    </source>
</evidence>
<reference evidence="6 7" key="1">
    <citation type="submission" date="2024-09" db="EMBL/GenBank/DDBJ databases">
        <authorList>
            <person name="Sun Q."/>
            <person name="Mori K."/>
        </authorList>
    </citation>
    <scope>NUCLEOTIDE SEQUENCE [LARGE SCALE GENOMIC DNA]</scope>
    <source>
        <strain evidence="6 7">CCM 7650</strain>
    </source>
</reference>
<comment type="subcellular location">
    <subcellularLocation>
        <location evidence="1">Cytoplasm</location>
    </subcellularLocation>
</comment>
<keyword evidence="3" id="KW-0479">Metal-binding</keyword>
<keyword evidence="4" id="KW-0408">Iron</keyword>
<evidence type="ECO:0000256" key="2">
    <source>
        <dbReference type="ARBA" id="ARBA00022490"/>
    </source>
</evidence>
<dbReference type="Pfam" id="PF01814">
    <property type="entry name" value="Hemerythrin"/>
    <property type="match status" value="1"/>
</dbReference>
<evidence type="ECO:0000256" key="3">
    <source>
        <dbReference type="ARBA" id="ARBA00022723"/>
    </source>
</evidence>
<gene>
    <name evidence="6" type="primary">ric</name>
    <name evidence="6" type="ORF">ACFFIP_10750</name>
</gene>